<dbReference type="SUPFAM" id="SSF53448">
    <property type="entry name" value="Nucleotide-diphospho-sugar transferases"/>
    <property type="match status" value="1"/>
</dbReference>
<proteinExistence type="predicted"/>
<evidence type="ECO:0000313" key="1">
    <source>
        <dbReference type="EMBL" id="GGL72500.1"/>
    </source>
</evidence>
<keyword evidence="2" id="KW-1185">Reference proteome</keyword>
<accession>A0A830F809</accession>
<dbReference type="GO" id="GO:0016740">
    <property type="term" value="F:transferase activity"/>
    <property type="evidence" value="ECO:0007669"/>
    <property type="project" value="UniProtKB-KW"/>
</dbReference>
<gene>
    <name evidence="1" type="ORF">GCM10009039_33090</name>
</gene>
<sequence>MDYTQERVTTLHDFGRANPDAPVADAAVVVPMTEREYTALATEAVLSELETLQPKRVVVPLRASPERAPAFADWLDGFDLPLDVLWCTGPRLADRLADAGLDGESGKGRDIWLALGHAADRADFVAVHDADTTTYEARDVRKLLFPLTRGHDFAKGYYARVENDRLYGRLCRLFYEPLVAALGDVTDAPVVDYLDAFRYALAGECALTADLARRVRVRRRWGLEVGVLAEAYRVAGSDAAAQVDLGRYEHDHRAVSGPSGLTDMSDGVGAAVLHAVEADGATVDYDELTAAYRDAAERHVRAYAADAAFNDFAHDEHGEREQVAAYADAIAPPGADTRLPAWADADLDPAAVVAAARDDLAAARDR</sequence>
<dbReference type="RefSeq" id="WP_188980879.1">
    <property type="nucleotide sequence ID" value="NZ_BMPG01000007.1"/>
</dbReference>
<reference evidence="1" key="1">
    <citation type="journal article" date="2014" name="Int. J. Syst. Evol. Microbiol.">
        <title>Complete genome sequence of Corynebacterium casei LMG S-19264T (=DSM 44701T), isolated from a smear-ripened cheese.</title>
        <authorList>
            <consortium name="US DOE Joint Genome Institute (JGI-PGF)"/>
            <person name="Walter F."/>
            <person name="Albersmeier A."/>
            <person name="Kalinowski J."/>
            <person name="Ruckert C."/>
        </authorList>
    </citation>
    <scope>NUCLEOTIDE SEQUENCE</scope>
    <source>
        <strain evidence="1">JCM 19596</strain>
    </source>
</reference>
<dbReference type="OrthoDB" id="123709at2157"/>
<dbReference type="EMBL" id="BMPG01000007">
    <property type="protein sequence ID" value="GGL72500.1"/>
    <property type="molecule type" value="Genomic_DNA"/>
</dbReference>
<dbReference type="AlphaFoldDB" id="A0A830F809"/>
<organism evidence="1 2">
    <name type="scientific">Halocalculus aciditolerans</name>
    <dbReference type="NCBI Taxonomy" id="1383812"/>
    <lineage>
        <taxon>Archaea</taxon>
        <taxon>Methanobacteriati</taxon>
        <taxon>Methanobacteriota</taxon>
        <taxon>Stenosarchaea group</taxon>
        <taxon>Halobacteria</taxon>
        <taxon>Halobacteriales</taxon>
        <taxon>Halobacteriaceae</taxon>
        <taxon>Halocalculus</taxon>
    </lineage>
</organism>
<keyword evidence="1" id="KW-0808">Transferase</keyword>
<reference evidence="1" key="2">
    <citation type="submission" date="2020-09" db="EMBL/GenBank/DDBJ databases">
        <authorList>
            <person name="Sun Q."/>
            <person name="Ohkuma M."/>
        </authorList>
    </citation>
    <scope>NUCLEOTIDE SEQUENCE</scope>
    <source>
        <strain evidence="1">JCM 19596</strain>
    </source>
</reference>
<dbReference type="Proteomes" id="UP000607197">
    <property type="component" value="Unassembled WGS sequence"/>
</dbReference>
<dbReference type="Gene3D" id="3.90.550.10">
    <property type="entry name" value="Spore Coat Polysaccharide Biosynthesis Protein SpsA, Chain A"/>
    <property type="match status" value="1"/>
</dbReference>
<comment type="caution">
    <text evidence="1">The sequence shown here is derived from an EMBL/GenBank/DDBJ whole genome shotgun (WGS) entry which is preliminary data.</text>
</comment>
<dbReference type="InterPro" id="IPR029044">
    <property type="entry name" value="Nucleotide-diphossugar_trans"/>
</dbReference>
<name>A0A830F809_9EURY</name>
<evidence type="ECO:0000313" key="2">
    <source>
        <dbReference type="Proteomes" id="UP000607197"/>
    </source>
</evidence>
<protein>
    <submittedName>
        <fullName evidence="1">Glycosyl transferase family 2</fullName>
    </submittedName>
</protein>